<sequence>MIATTAALPRPAVLPKLNTLPTGRVLPIDAFRGLTFLVMVWVNEMHGVSGISPWWKHMPADADAMSFVDAVFPAFLFIVGMSIPFAIHARIAKGDGWWTLQGHIAWRALALVVMGVFMVNAEEGVVNPAAMPWPVEAWSLLFYASVGLVWGVYRAPSPAADRALRGVGVGLMLLLAGLYRGGPDGTQGLTPQWWGILGLIGWAYLIGCMMYQLARGRVWALWLMLAACTAYYAGHASLGADAHGIGAVLLSQDAHAAHTSIVLAGVICALIYHEQDLLLSLPQRHLRAIAAALAMLIAGLWLRQWFPISKIYATPSWCLLSASACIGIYALLQWCITQAGFSGWVAWVEPAANNPLVTYLLPFVVAAVMGWAGWSWPSALRQGAAGILFCALYAALVLWLVARLTRWNVKLRL</sequence>
<evidence type="ECO:0000256" key="1">
    <source>
        <dbReference type="SAM" id="Phobius"/>
    </source>
</evidence>
<feature type="transmembrane region" description="Helical" evidence="1">
    <location>
        <begin position="133"/>
        <end position="151"/>
    </location>
</feature>
<feature type="transmembrane region" description="Helical" evidence="1">
    <location>
        <begin position="285"/>
        <end position="302"/>
    </location>
</feature>
<accession>A0ABU9BPA8</accession>
<feature type="transmembrane region" description="Helical" evidence="1">
    <location>
        <begin position="104"/>
        <end position="121"/>
    </location>
</feature>
<dbReference type="PANTHER" id="PTHR31061:SF24">
    <property type="entry name" value="LD22376P"/>
    <property type="match status" value="1"/>
</dbReference>
<keyword evidence="1" id="KW-1133">Transmembrane helix</keyword>
<evidence type="ECO:0000259" key="2">
    <source>
        <dbReference type="Pfam" id="PF16401"/>
    </source>
</evidence>
<feature type="transmembrane region" description="Helical" evidence="1">
    <location>
        <begin position="356"/>
        <end position="376"/>
    </location>
</feature>
<dbReference type="Pfam" id="PF16401">
    <property type="entry name" value="DUF5009"/>
    <property type="match status" value="1"/>
</dbReference>
<dbReference type="Proteomes" id="UP001371218">
    <property type="component" value="Unassembled WGS sequence"/>
</dbReference>
<evidence type="ECO:0000313" key="3">
    <source>
        <dbReference type="EMBL" id="MEK8031782.1"/>
    </source>
</evidence>
<dbReference type="EMBL" id="JBBUTG010000006">
    <property type="protein sequence ID" value="MEK8031782.1"/>
    <property type="molecule type" value="Genomic_DNA"/>
</dbReference>
<feature type="transmembrane region" description="Helical" evidence="1">
    <location>
        <begin position="193"/>
        <end position="211"/>
    </location>
</feature>
<feature type="transmembrane region" description="Helical" evidence="1">
    <location>
        <begin position="218"/>
        <end position="234"/>
    </location>
</feature>
<feature type="transmembrane region" description="Helical" evidence="1">
    <location>
        <begin position="34"/>
        <end position="55"/>
    </location>
</feature>
<feature type="transmembrane region" description="Helical" evidence="1">
    <location>
        <begin position="382"/>
        <end position="402"/>
    </location>
</feature>
<dbReference type="InterPro" id="IPR032176">
    <property type="entry name" value="DUF5009"/>
</dbReference>
<feature type="transmembrane region" description="Helical" evidence="1">
    <location>
        <begin position="70"/>
        <end position="92"/>
    </location>
</feature>
<keyword evidence="4" id="KW-1185">Reference proteome</keyword>
<dbReference type="RefSeq" id="WP_341426165.1">
    <property type="nucleotide sequence ID" value="NZ_JBBUTG010000006.1"/>
</dbReference>
<organism evidence="3 4">
    <name type="scientific">Ideonella lacteola</name>
    <dbReference type="NCBI Taxonomy" id="2984193"/>
    <lineage>
        <taxon>Bacteria</taxon>
        <taxon>Pseudomonadati</taxon>
        <taxon>Pseudomonadota</taxon>
        <taxon>Betaproteobacteria</taxon>
        <taxon>Burkholderiales</taxon>
        <taxon>Sphaerotilaceae</taxon>
        <taxon>Ideonella</taxon>
    </lineage>
</organism>
<feature type="transmembrane region" description="Helical" evidence="1">
    <location>
        <begin position="163"/>
        <end position="181"/>
    </location>
</feature>
<evidence type="ECO:0000313" key="4">
    <source>
        <dbReference type="Proteomes" id="UP001371218"/>
    </source>
</evidence>
<keyword evidence="1" id="KW-0812">Transmembrane</keyword>
<feature type="transmembrane region" description="Helical" evidence="1">
    <location>
        <begin position="254"/>
        <end position="273"/>
    </location>
</feature>
<gene>
    <name evidence="3" type="ORF">AACH06_13220</name>
</gene>
<reference evidence="3 4" key="1">
    <citation type="submission" date="2024-04" db="EMBL/GenBank/DDBJ databases">
        <title>Novel species of the genus Ideonella isolated from streams.</title>
        <authorList>
            <person name="Lu H."/>
        </authorList>
    </citation>
    <scope>NUCLEOTIDE SEQUENCE [LARGE SCALE GENOMIC DNA]</scope>
    <source>
        <strain evidence="3 4">DXS29W</strain>
    </source>
</reference>
<keyword evidence="1" id="KW-0472">Membrane</keyword>
<feature type="domain" description="DUF5009" evidence="2">
    <location>
        <begin position="28"/>
        <end position="174"/>
    </location>
</feature>
<name>A0ABU9BPA8_9BURK</name>
<proteinExistence type="predicted"/>
<dbReference type="PANTHER" id="PTHR31061">
    <property type="entry name" value="LD22376P"/>
    <property type="match status" value="1"/>
</dbReference>
<comment type="caution">
    <text evidence="3">The sequence shown here is derived from an EMBL/GenBank/DDBJ whole genome shotgun (WGS) entry which is preliminary data.</text>
</comment>
<protein>
    <submittedName>
        <fullName evidence="3">DUF5009 domain-containing protein</fullName>
    </submittedName>
</protein>